<protein>
    <submittedName>
        <fullName evidence="1">Uncharacterized protein</fullName>
    </submittedName>
</protein>
<sequence>MPHQFMKRGRRTPKHPRPARYFTDDGVRLPFSLTKEHKFSDGGGDIVLRTSARDPYLTEREMFNSCVHRPADHFTKDYVTHTAFMPKRNRNPRGALSVDVFYSFCLEFDAYQGMLIHRNSNLPVCQHNAYTTFRYFARLISTDFVAGPDNSAKRFIEMIQQRSGFYFIDAQIYAAYLVNGAHTITWPSLHG</sequence>
<accession>A0ABR2ZFT4</accession>
<dbReference type="EMBL" id="JBBXMP010000190">
    <property type="protein sequence ID" value="KAL0060148.1"/>
    <property type="molecule type" value="Genomic_DNA"/>
</dbReference>
<reference evidence="1 2" key="1">
    <citation type="submission" date="2024-05" db="EMBL/GenBank/DDBJ databases">
        <title>A draft genome resource for the thread blight pathogen Marasmius tenuissimus strain MS-2.</title>
        <authorList>
            <person name="Yulfo-Soto G.E."/>
            <person name="Baruah I.K."/>
            <person name="Amoako-Attah I."/>
            <person name="Bukari Y."/>
            <person name="Meinhardt L.W."/>
            <person name="Bailey B.A."/>
            <person name="Cohen S.P."/>
        </authorList>
    </citation>
    <scope>NUCLEOTIDE SEQUENCE [LARGE SCALE GENOMIC DNA]</scope>
    <source>
        <strain evidence="1 2">MS-2</strain>
    </source>
</reference>
<comment type="caution">
    <text evidence="1">The sequence shown here is derived from an EMBL/GenBank/DDBJ whole genome shotgun (WGS) entry which is preliminary data.</text>
</comment>
<organism evidence="1 2">
    <name type="scientific">Marasmius tenuissimus</name>
    <dbReference type="NCBI Taxonomy" id="585030"/>
    <lineage>
        <taxon>Eukaryota</taxon>
        <taxon>Fungi</taxon>
        <taxon>Dikarya</taxon>
        <taxon>Basidiomycota</taxon>
        <taxon>Agaricomycotina</taxon>
        <taxon>Agaricomycetes</taxon>
        <taxon>Agaricomycetidae</taxon>
        <taxon>Agaricales</taxon>
        <taxon>Marasmiineae</taxon>
        <taxon>Marasmiaceae</taxon>
        <taxon>Marasmius</taxon>
    </lineage>
</organism>
<name>A0ABR2ZFT4_9AGAR</name>
<evidence type="ECO:0000313" key="1">
    <source>
        <dbReference type="EMBL" id="KAL0060148.1"/>
    </source>
</evidence>
<keyword evidence="2" id="KW-1185">Reference proteome</keyword>
<proteinExistence type="predicted"/>
<gene>
    <name evidence="1" type="ORF">AAF712_013074</name>
</gene>
<evidence type="ECO:0000313" key="2">
    <source>
        <dbReference type="Proteomes" id="UP001437256"/>
    </source>
</evidence>
<dbReference type="Proteomes" id="UP001437256">
    <property type="component" value="Unassembled WGS sequence"/>
</dbReference>